<comment type="similarity">
    <text evidence="2 6">Belongs to the NifW family.</text>
</comment>
<dbReference type="InterPro" id="IPR004893">
    <property type="entry name" value="NifW"/>
</dbReference>
<sequence>MDESLTQRLRRLSSAEDFLVFFGVPFDEKTVHVNRLHILKRFYQYLHKTEGLAGLDDVELFRRYRELLIQAHSDFVRSTPAQEKVFKVFQDAEGTQSVSLTSLRDSLAERRQQRGGDAPQMVAQAPRPPQAG</sequence>
<evidence type="ECO:0000256" key="6">
    <source>
        <dbReference type="HAMAP-Rule" id="MF_00529"/>
    </source>
</evidence>
<gene>
    <name evidence="6" type="primary">nifW</name>
    <name evidence="8" type="ORF">AACH11_11270</name>
</gene>
<keyword evidence="5 6" id="KW-0535">Nitrogen fixation</keyword>
<protein>
    <recommendedName>
        <fullName evidence="4 6">Nitrogenase-stabilizing/protective protein NifW</fullName>
    </recommendedName>
</protein>
<name>A0ABU9BCW5_9BURK</name>
<evidence type="ECO:0000256" key="3">
    <source>
        <dbReference type="ARBA" id="ARBA00011284"/>
    </source>
</evidence>
<evidence type="ECO:0000256" key="2">
    <source>
        <dbReference type="ARBA" id="ARBA00008351"/>
    </source>
</evidence>
<evidence type="ECO:0000256" key="7">
    <source>
        <dbReference type="SAM" id="MobiDB-lite"/>
    </source>
</evidence>
<evidence type="ECO:0000256" key="5">
    <source>
        <dbReference type="ARBA" id="ARBA00023231"/>
    </source>
</evidence>
<dbReference type="EMBL" id="JBBUTF010000008">
    <property type="protein sequence ID" value="MEK8026540.1"/>
    <property type="molecule type" value="Genomic_DNA"/>
</dbReference>
<comment type="caution">
    <text evidence="8">The sequence shown here is derived from an EMBL/GenBank/DDBJ whole genome shotgun (WGS) entry which is preliminary data.</text>
</comment>
<evidence type="ECO:0000313" key="8">
    <source>
        <dbReference type="EMBL" id="MEK8026540.1"/>
    </source>
</evidence>
<dbReference type="Pfam" id="PF03206">
    <property type="entry name" value="NifW"/>
    <property type="match status" value="1"/>
</dbReference>
<dbReference type="RefSeq" id="WP_341374321.1">
    <property type="nucleotide sequence ID" value="NZ_JBBUTF010000008.1"/>
</dbReference>
<evidence type="ECO:0000256" key="4">
    <source>
        <dbReference type="ARBA" id="ARBA00016274"/>
    </source>
</evidence>
<reference evidence="8 9" key="1">
    <citation type="submission" date="2024-04" db="EMBL/GenBank/DDBJ databases">
        <title>Novel species of the genus Ideonella isolated from streams.</title>
        <authorList>
            <person name="Lu H."/>
        </authorList>
    </citation>
    <scope>NUCLEOTIDE SEQUENCE [LARGE SCALE GENOMIC DNA]</scope>
    <source>
        <strain evidence="8 9">BYS139W</strain>
    </source>
</reference>
<evidence type="ECO:0000256" key="1">
    <source>
        <dbReference type="ARBA" id="ARBA00002247"/>
    </source>
</evidence>
<evidence type="ECO:0000313" key="9">
    <source>
        <dbReference type="Proteomes" id="UP001368500"/>
    </source>
</evidence>
<feature type="region of interest" description="Disordered" evidence="7">
    <location>
        <begin position="100"/>
        <end position="132"/>
    </location>
</feature>
<accession>A0ABU9BCW5</accession>
<comment type="subunit">
    <text evidence="3 6">Homotrimer; associates with NifD.</text>
</comment>
<organism evidence="8 9">
    <name type="scientific">Pseudaquabacterium rugosum</name>
    <dbReference type="NCBI Taxonomy" id="2984194"/>
    <lineage>
        <taxon>Bacteria</taxon>
        <taxon>Pseudomonadati</taxon>
        <taxon>Pseudomonadota</taxon>
        <taxon>Betaproteobacteria</taxon>
        <taxon>Burkholderiales</taxon>
        <taxon>Sphaerotilaceae</taxon>
        <taxon>Pseudaquabacterium</taxon>
    </lineage>
</organism>
<dbReference type="Proteomes" id="UP001368500">
    <property type="component" value="Unassembled WGS sequence"/>
</dbReference>
<proteinExistence type="inferred from homology"/>
<comment type="function">
    <text evidence="1 6">May protect the nitrogenase Fe-Mo protein from oxidative damage.</text>
</comment>
<dbReference type="HAMAP" id="MF_00529">
    <property type="entry name" value="NifW"/>
    <property type="match status" value="1"/>
</dbReference>
<keyword evidence="9" id="KW-1185">Reference proteome</keyword>